<gene>
    <name evidence="2" type="ORF">H0P51_27840</name>
</gene>
<reference evidence="3" key="1">
    <citation type="submission" date="2020-07" db="EMBL/GenBank/DDBJ databases">
        <title>Description of Mycobacterium gordonae subsp. intergordonae subsp.nov. and Mycobacterium gordonae subsp. gordonae subsp. nov.</title>
        <authorList>
            <person name="Yu X."/>
        </authorList>
    </citation>
    <scope>NUCLEOTIDE SEQUENCE [LARGE SCALE GENOMIC DNA]</scope>
    <source>
        <strain evidence="3">24</strain>
    </source>
</reference>
<dbReference type="EMBL" id="CP059165">
    <property type="protein sequence ID" value="QLL07401.1"/>
    <property type="molecule type" value="Genomic_DNA"/>
</dbReference>
<evidence type="ECO:0000259" key="1">
    <source>
        <dbReference type="Pfam" id="PF04909"/>
    </source>
</evidence>
<reference evidence="3" key="3">
    <citation type="submission" date="2023-07" db="EMBL/GenBank/DDBJ databases">
        <title>Description of Mycobacterium gordonae subsp. intergordonae subsp.nov. and Mycobacterium gordonae subsp. gordonae subsp. nov.</title>
        <authorList>
            <person name="Huang H."/>
        </authorList>
    </citation>
    <scope>NUCLEOTIDE SEQUENCE [LARGE SCALE GENOMIC DNA]</scope>
    <source>
        <strain evidence="3">24</strain>
    </source>
</reference>
<dbReference type="InterPro" id="IPR032466">
    <property type="entry name" value="Metal_Hydrolase"/>
</dbReference>
<name>A0A7D6E1A4_9MYCO</name>
<evidence type="ECO:0000313" key="3">
    <source>
        <dbReference type="Proteomes" id="UP000510682"/>
    </source>
</evidence>
<feature type="domain" description="Amidohydrolase-related" evidence="1">
    <location>
        <begin position="254"/>
        <end position="445"/>
    </location>
</feature>
<sequence>MSPADSDVIIRPQSKRRMDLPTILQPLSTEEFRPIPLAGRDRRALGRWAADADDHARSRGDDPVVYALSRSGTAAALLEVNKESGYRFYDVPPEAAVDDQAAAECLGGTSPVIDVQTHYISDRPEVDPLRESMKTVIGLFAEDWPGLSDVTRYSLAEYLRCIYLQSDTAVAVLTSSPGSDGKGRLLTNEELAGTRALLERFGGSGRLLNHVVVDPKNPADLEAMGTWSTELTCAGWKTYTMGVVDPSTGSFQDGSGWRLDDEQTGIPFLERVLECGPRLVCAHKGISGFVPTASPVDVGPAAKGFPDINFVVYHSGYEPPIAPGMEEGPYNEAEDKGVNRLITSLAQAGIGRGSNVHAEIGATWFCLIKRPEQAAHVLGKLLLAVGEDNLVWGTDCAWWGSSQPLVDAFRAFQIPQEYQDRYGYPALTAEIKEKVLTTNPAKLYSIDVDAVRAMAQTDDLAWARNILAEQQGGA</sequence>
<dbReference type="InterPro" id="IPR006680">
    <property type="entry name" value="Amidohydro-rel"/>
</dbReference>
<accession>A0A7D6E1A4</accession>
<dbReference type="Proteomes" id="UP000510682">
    <property type="component" value="Chromosome"/>
</dbReference>
<keyword evidence="3" id="KW-1185">Reference proteome</keyword>
<protein>
    <submittedName>
        <fullName evidence="2">Amidohydrolase family protein</fullName>
    </submittedName>
</protein>
<organism evidence="2 3">
    <name type="scientific">Mycobacterium vicinigordonae</name>
    <dbReference type="NCBI Taxonomy" id="1719132"/>
    <lineage>
        <taxon>Bacteria</taxon>
        <taxon>Bacillati</taxon>
        <taxon>Actinomycetota</taxon>
        <taxon>Actinomycetes</taxon>
        <taxon>Mycobacteriales</taxon>
        <taxon>Mycobacteriaceae</taxon>
        <taxon>Mycobacterium</taxon>
    </lineage>
</organism>
<dbReference type="RefSeq" id="WP_180915975.1">
    <property type="nucleotide sequence ID" value="NZ_CP059165.1"/>
</dbReference>
<dbReference type="SUPFAM" id="SSF51556">
    <property type="entry name" value="Metallo-dependent hydrolases"/>
    <property type="match status" value="1"/>
</dbReference>
<proteinExistence type="predicted"/>
<reference evidence="2 3" key="2">
    <citation type="submission" date="2020-07" db="EMBL/GenBank/DDBJ databases">
        <authorList>
            <person name="Yu X."/>
        </authorList>
    </citation>
    <scope>NUCLEOTIDE SEQUENCE [LARGE SCALE GENOMIC DNA]</scope>
    <source>
        <strain evidence="3">24</strain>
    </source>
</reference>
<dbReference type="KEGG" id="mgor:H0P51_27840"/>
<keyword evidence="2" id="KW-0378">Hydrolase</keyword>
<evidence type="ECO:0000313" key="2">
    <source>
        <dbReference type="EMBL" id="QLL07401.1"/>
    </source>
</evidence>
<dbReference type="Pfam" id="PF04909">
    <property type="entry name" value="Amidohydro_2"/>
    <property type="match status" value="1"/>
</dbReference>
<dbReference type="Gene3D" id="3.20.20.140">
    <property type="entry name" value="Metal-dependent hydrolases"/>
    <property type="match status" value="1"/>
</dbReference>
<dbReference type="GO" id="GO:0016787">
    <property type="term" value="F:hydrolase activity"/>
    <property type="evidence" value="ECO:0007669"/>
    <property type="project" value="UniProtKB-KW"/>
</dbReference>
<dbReference type="AlphaFoldDB" id="A0A7D6E1A4"/>
<dbReference type="PANTHER" id="PTHR42889">
    <property type="entry name" value="BLR3681 PROTEIN"/>
    <property type="match status" value="1"/>
</dbReference>
<dbReference type="PANTHER" id="PTHR42889:SF1">
    <property type="entry name" value="BLR3681 PROTEIN"/>
    <property type="match status" value="1"/>
</dbReference>